<dbReference type="EMBL" id="WBMT01000012">
    <property type="protein sequence ID" value="KAB2345923.1"/>
    <property type="molecule type" value="Genomic_DNA"/>
</dbReference>
<name>A0A6H9YZD5_9ACTN</name>
<dbReference type="AlphaFoldDB" id="A0A6H9YZD5"/>
<organism evidence="1 2">
    <name type="scientific">Actinomadura rudentiformis</name>
    <dbReference type="NCBI Taxonomy" id="359158"/>
    <lineage>
        <taxon>Bacteria</taxon>
        <taxon>Bacillati</taxon>
        <taxon>Actinomycetota</taxon>
        <taxon>Actinomycetes</taxon>
        <taxon>Streptosporangiales</taxon>
        <taxon>Thermomonosporaceae</taxon>
        <taxon>Actinomadura</taxon>
    </lineage>
</organism>
<accession>A0A6H9YZD5</accession>
<dbReference type="OrthoDB" id="9179578at2"/>
<sequence length="184" mass="21032">MSNAYSPVRELNLLKELQDRSPGYYSGGFELRDFGYDPGLAEWLDLKDPHDLEFLDRLIPFAQASTSGSFFALWKCDDREDLATLPVIRFGDEGDLDVVAQGLRELFELLALDSESFDLEGPDEGYYDTEDGHTDGHSAYLEWLEENFGLAPPEDPDSMLDRAEQEYGARFRDWLRQFAPGDWT</sequence>
<reference evidence="1 2" key="1">
    <citation type="submission" date="2019-09" db="EMBL/GenBank/DDBJ databases">
        <title>Actinomadura physcomitrii sp. nov., a novel actinomycete isolated from moss [Physcomitrium sphaericum (Ludw) Fuernr].</title>
        <authorList>
            <person name="Zhuang X."/>
            <person name="Liu C."/>
        </authorList>
    </citation>
    <scope>NUCLEOTIDE SEQUENCE [LARGE SCALE GENOMIC DNA]</scope>
    <source>
        <strain evidence="1 2">HMC1</strain>
    </source>
</reference>
<dbReference type="RefSeq" id="WP_151563873.1">
    <property type="nucleotide sequence ID" value="NZ_WBMT01000012.1"/>
</dbReference>
<dbReference type="Proteomes" id="UP000468735">
    <property type="component" value="Unassembled WGS sequence"/>
</dbReference>
<evidence type="ECO:0000313" key="1">
    <source>
        <dbReference type="EMBL" id="KAB2345923.1"/>
    </source>
</evidence>
<protein>
    <submittedName>
        <fullName evidence="1">Uncharacterized protein</fullName>
    </submittedName>
</protein>
<comment type="caution">
    <text evidence="1">The sequence shown here is derived from an EMBL/GenBank/DDBJ whole genome shotgun (WGS) entry which is preliminary data.</text>
</comment>
<keyword evidence="2" id="KW-1185">Reference proteome</keyword>
<proteinExistence type="predicted"/>
<evidence type="ECO:0000313" key="2">
    <source>
        <dbReference type="Proteomes" id="UP000468735"/>
    </source>
</evidence>
<gene>
    <name evidence="1" type="ORF">F8566_24690</name>
</gene>